<organism evidence="2 3">
    <name type="scientific">Berkelbacteria bacterium GW2011_GWE1_39_12</name>
    <dbReference type="NCBI Taxonomy" id="1618337"/>
    <lineage>
        <taxon>Bacteria</taxon>
        <taxon>Candidatus Berkelbacteria</taxon>
    </lineage>
</organism>
<dbReference type="AlphaFoldDB" id="A0A0G4B241"/>
<evidence type="ECO:0000256" key="1">
    <source>
        <dbReference type="SAM" id="Phobius"/>
    </source>
</evidence>
<sequence>MKKLNFRSGFALFTSIATILTFIIAYYTPPLSGPFCRAASCFQYPYLDIASRFPRDYYWLIPAMVVIFAYLILMIILGNRTEEKKKLYGQITVIFASMSAAIFFVTYFTQLAVIQPSVLKGEADGVSLLTQFNPHGLFIALEELGFLLMTISFLFGGLAMTARTKLEKWVKGIFIGSFVLTVLSLVVILATMGLDREYYFEIAAYTFTWLTLIVNGFLLFKLFNRGDR</sequence>
<feature type="transmembrane region" description="Helical" evidence="1">
    <location>
        <begin position="172"/>
        <end position="192"/>
    </location>
</feature>
<feature type="transmembrane region" description="Helical" evidence="1">
    <location>
        <begin position="198"/>
        <end position="220"/>
    </location>
</feature>
<feature type="transmembrane region" description="Helical" evidence="1">
    <location>
        <begin position="9"/>
        <end position="27"/>
    </location>
</feature>
<keyword evidence="1" id="KW-0812">Transmembrane</keyword>
<keyword evidence="1" id="KW-0472">Membrane</keyword>
<dbReference type="EMBL" id="CP011213">
    <property type="protein sequence ID" value="AKM81904.1"/>
    <property type="molecule type" value="Genomic_DNA"/>
</dbReference>
<keyword evidence="1" id="KW-1133">Transmembrane helix</keyword>
<protein>
    <recommendedName>
        <fullName evidence="4">DUF998 domain-containing protein</fullName>
    </recommendedName>
</protein>
<accession>A0A0G4B241</accession>
<evidence type="ECO:0000313" key="3">
    <source>
        <dbReference type="Proteomes" id="UP000035648"/>
    </source>
</evidence>
<name>A0A0G4B241_9BACT</name>
<feature type="transmembrane region" description="Helical" evidence="1">
    <location>
        <begin position="91"/>
        <end position="115"/>
    </location>
</feature>
<reference evidence="2 3" key="1">
    <citation type="journal article" date="2015" name="Nature">
        <title>rRNA introns, odd ribosomes, and small enigmatic genomes across a large radiation of phyla.</title>
        <authorList>
            <person name="Brown C.T."/>
            <person name="Hug L.A."/>
            <person name="Thomas B.C."/>
            <person name="Sharon I."/>
            <person name="Castelle C.J."/>
            <person name="Singh A."/>
            <person name="Wilkins M.J."/>
            <person name="Williams K.H."/>
            <person name="Banfield J.F."/>
        </authorList>
    </citation>
    <scope>NUCLEOTIDE SEQUENCE [LARGE SCALE GENOMIC DNA]</scope>
</reference>
<dbReference type="STRING" id="1618337.UT28_C0001G0085"/>
<feature type="transmembrane region" description="Helical" evidence="1">
    <location>
        <begin position="135"/>
        <end position="160"/>
    </location>
</feature>
<evidence type="ECO:0000313" key="2">
    <source>
        <dbReference type="EMBL" id="AKM81904.1"/>
    </source>
</evidence>
<feature type="transmembrane region" description="Helical" evidence="1">
    <location>
        <begin position="57"/>
        <end position="79"/>
    </location>
</feature>
<gene>
    <name evidence="2" type="ORF">UT28_C0001G0085</name>
</gene>
<dbReference type="Proteomes" id="UP000035648">
    <property type="component" value="Chromosome"/>
</dbReference>
<proteinExistence type="predicted"/>
<dbReference type="KEGG" id="bbgw:UT28_C0001G0085"/>
<evidence type="ECO:0008006" key="4">
    <source>
        <dbReference type="Google" id="ProtNLM"/>
    </source>
</evidence>